<sequence>MPFPEWGYSYNALYVPLSGGWHCALMPVSELPAVDRGWQLSYDERKQKKKEREEQIEQDKQDFDRLFRLRIDARGARFCSEFREYVAFINRHLRVSNWDLQDGAGITRALRSAVRDGNIIPVIARNWHGGRRVFRRYAPQQWTSGGGGSLALGSGGSNAPTGRFTGPFAAAMHVADTVMNSRLATSSRAVSSAGGGGRGGGGFAWLSAVEAVGGAVAGSVFGDSDDDSSGESMLKSFGDSGGDGGSMLGDAEPFKYSPDELSDDSFDIAASTNNPSYAAKMLGYDRDTFGDMIHAMKYNLDLRGDDNVIWHDNGDVEFKKNIIGNMHDYTN</sequence>
<keyword evidence="3" id="KW-1185">Reference proteome</keyword>
<dbReference type="Proteomes" id="UP000013966">
    <property type="component" value="Chromosome 1"/>
</dbReference>
<name>R4WFL2_9BURK</name>
<evidence type="ECO:0000313" key="3">
    <source>
        <dbReference type="Proteomes" id="UP000013966"/>
    </source>
</evidence>
<organism evidence="2 3">
    <name type="scientific">Caballeronia insecticola</name>
    <dbReference type="NCBI Taxonomy" id="758793"/>
    <lineage>
        <taxon>Bacteria</taxon>
        <taxon>Pseudomonadati</taxon>
        <taxon>Pseudomonadota</taxon>
        <taxon>Betaproteobacteria</taxon>
        <taxon>Burkholderiales</taxon>
        <taxon>Burkholderiaceae</taxon>
        <taxon>Caballeronia</taxon>
    </lineage>
</organism>
<protein>
    <submittedName>
        <fullName evidence="2">Uncharacterized protein</fullName>
    </submittedName>
</protein>
<dbReference type="AlphaFoldDB" id="R4WFL2"/>
<evidence type="ECO:0000256" key="1">
    <source>
        <dbReference type="SAM" id="MobiDB-lite"/>
    </source>
</evidence>
<dbReference type="PATRIC" id="fig|758793.3.peg.719"/>
<proteinExistence type="predicted"/>
<dbReference type="KEGG" id="buo:BRPE64_ACDS07190"/>
<dbReference type="HOGENOM" id="CLU_835948_0_0_4"/>
<reference evidence="2 3" key="1">
    <citation type="journal article" date="2013" name="Genome Announc.">
        <title>Complete Genome Sequence of Burkholderia sp. Strain RPE64, Bacterial Symbiont of the Bean Bug Riptortus pedestris.</title>
        <authorList>
            <person name="Shibata T.F."/>
            <person name="Maeda T."/>
            <person name="Nikoh N."/>
            <person name="Yamaguchi K."/>
            <person name="Oshima K."/>
            <person name="Hattori M."/>
            <person name="Nishiyama T."/>
            <person name="Hasebe M."/>
            <person name="Fukatsu T."/>
            <person name="Kikuchi Y."/>
            <person name="Shigenobu S."/>
        </authorList>
    </citation>
    <scope>NUCLEOTIDE SEQUENCE [LARGE SCALE GENOMIC DNA]</scope>
</reference>
<evidence type="ECO:0000313" key="2">
    <source>
        <dbReference type="EMBL" id="BAN22473.1"/>
    </source>
</evidence>
<gene>
    <name evidence="2" type="ORF">BRPE64_ACDS07190</name>
</gene>
<dbReference type="EMBL" id="AP013058">
    <property type="protein sequence ID" value="BAN22473.1"/>
    <property type="molecule type" value="Genomic_DNA"/>
</dbReference>
<accession>R4WFL2</accession>
<dbReference type="RefSeq" id="WP_016344633.1">
    <property type="nucleotide sequence ID" value="NC_021287.1"/>
</dbReference>
<reference evidence="2 3" key="2">
    <citation type="journal article" date="2018" name="Int. J. Syst. Evol. Microbiol.">
        <title>Burkholderia insecticola sp. nov., a gut symbiotic bacterium of the bean bug Riptortus pedestris.</title>
        <authorList>
            <person name="Takeshita K."/>
            <person name="Tamaki H."/>
            <person name="Ohbayashi T."/>
            <person name="Meng X.-Y."/>
            <person name="Sone T."/>
            <person name="Mitani Y."/>
            <person name="Peeters C."/>
            <person name="Kikuchi Y."/>
            <person name="Vandamme P."/>
        </authorList>
    </citation>
    <scope>NUCLEOTIDE SEQUENCE [LARGE SCALE GENOMIC DNA]</scope>
    <source>
        <strain evidence="2">RPE64</strain>
    </source>
</reference>
<feature type="region of interest" description="Disordered" evidence="1">
    <location>
        <begin position="222"/>
        <end position="254"/>
    </location>
</feature>